<reference evidence="1 2" key="1">
    <citation type="submission" date="2022-06" db="EMBL/GenBank/DDBJ databases">
        <authorList>
            <person name="Xuan X."/>
        </authorList>
    </citation>
    <scope>NUCLEOTIDE SEQUENCE [LARGE SCALE GENOMIC DNA]</scope>
    <source>
        <strain evidence="1 2">2V75</strain>
    </source>
</reference>
<gene>
    <name evidence="1" type="ORF">NG653_05390</name>
</gene>
<organism evidence="1 2">
    <name type="scientific">Robiginitalea marina</name>
    <dbReference type="NCBI Taxonomy" id="2954105"/>
    <lineage>
        <taxon>Bacteria</taxon>
        <taxon>Pseudomonadati</taxon>
        <taxon>Bacteroidota</taxon>
        <taxon>Flavobacteriia</taxon>
        <taxon>Flavobacteriales</taxon>
        <taxon>Flavobacteriaceae</taxon>
        <taxon>Robiginitalea</taxon>
    </lineage>
</organism>
<dbReference type="InterPro" id="IPR020018">
    <property type="entry name" value="Motility-assoc_lipoprot_GldH"/>
</dbReference>
<dbReference type="Proteomes" id="UP001206312">
    <property type="component" value="Unassembled WGS sequence"/>
</dbReference>
<evidence type="ECO:0000313" key="2">
    <source>
        <dbReference type="Proteomes" id="UP001206312"/>
    </source>
</evidence>
<proteinExistence type="predicted"/>
<dbReference type="Pfam" id="PF14109">
    <property type="entry name" value="GldH_lipo"/>
    <property type="match status" value="1"/>
</dbReference>
<dbReference type="RefSeq" id="WP_252740657.1">
    <property type="nucleotide sequence ID" value="NZ_JAMXIB010000003.1"/>
</dbReference>
<comment type="caution">
    <text evidence="1">The sequence shown here is derived from an EMBL/GenBank/DDBJ whole genome shotgun (WGS) entry which is preliminary data.</text>
</comment>
<accession>A0ABT1AW41</accession>
<protein>
    <submittedName>
        <fullName evidence="1">Gliding motility lipoprotein GldH</fullName>
    </submittedName>
</protein>
<keyword evidence="1" id="KW-0449">Lipoprotein</keyword>
<name>A0ABT1AW41_9FLAO</name>
<evidence type="ECO:0000313" key="1">
    <source>
        <dbReference type="EMBL" id="MCO5724278.1"/>
    </source>
</evidence>
<keyword evidence="2" id="KW-1185">Reference proteome</keyword>
<sequence length="160" mass="17889">MHRILTALLAMILGVSCTEKLAFAEVRDTGNGKWAKDQAMEFSFSGLDSARAHEMFITLRNDNQYPFNNLFLIVELNTPDGTSQRDTLEYEMADAEGNWLGSGLGSVRKNKLWYRENIVFPDSGVYKVTISHAMRKNGSVEGMEALPGVLDVGLQIEKKQ</sequence>
<dbReference type="NCBIfam" id="TIGR03511">
    <property type="entry name" value="GldH_lipo"/>
    <property type="match status" value="1"/>
</dbReference>
<dbReference type="PROSITE" id="PS51257">
    <property type="entry name" value="PROKAR_LIPOPROTEIN"/>
    <property type="match status" value="1"/>
</dbReference>
<dbReference type="EMBL" id="JAMXIB010000003">
    <property type="protein sequence ID" value="MCO5724278.1"/>
    <property type="molecule type" value="Genomic_DNA"/>
</dbReference>